<dbReference type="EC" id="1.11.1.-" evidence="13"/>
<proteinExistence type="inferred from homology"/>
<dbReference type="GO" id="GO:0046872">
    <property type="term" value="F:metal ion binding"/>
    <property type="evidence" value="ECO:0007669"/>
    <property type="project" value="UniProtKB-KW"/>
</dbReference>
<dbReference type="GO" id="GO:0004325">
    <property type="term" value="F:ferrochelatase activity"/>
    <property type="evidence" value="ECO:0007669"/>
    <property type="project" value="UniProtKB-EC"/>
</dbReference>
<evidence type="ECO:0000313" key="16">
    <source>
        <dbReference type="EMBL" id="GHO50231.1"/>
    </source>
</evidence>
<evidence type="ECO:0000256" key="10">
    <source>
        <dbReference type="ARBA" id="ARBA00033771"/>
    </source>
</evidence>
<dbReference type="PROSITE" id="PS51318">
    <property type="entry name" value="TAT"/>
    <property type="match status" value="1"/>
</dbReference>
<dbReference type="Proteomes" id="UP000612362">
    <property type="component" value="Unassembled WGS sequence"/>
</dbReference>
<comment type="cofactor">
    <cofactor evidence="13">
        <name>heme b</name>
        <dbReference type="ChEBI" id="CHEBI:60344"/>
    </cofactor>
    <text evidence="13">Binds 1 heme b (iron(II)-protoporphyrin IX) group non-covalently per subunit.</text>
</comment>
<feature type="domain" description="Dyp-type peroxidase C-terminal" evidence="15">
    <location>
        <begin position="225"/>
        <end position="406"/>
    </location>
</feature>
<dbReference type="SUPFAM" id="SSF54909">
    <property type="entry name" value="Dimeric alpha+beta barrel"/>
    <property type="match status" value="1"/>
</dbReference>
<evidence type="ECO:0000256" key="2">
    <source>
        <dbReference type="ARBA" id="ARBA00022559"/>
    </source>
</evidence>
<evidence type="ECO:0000256" key="4">
    <source>
        <dbReference type="ARBA" id="ARBA00022723"/>
    </source>
</evidence>
<comment type="subcellular location">
    <subcellularLocation>
        <location evidence="1">Cell envelope</location>
    </subcellularLocation>
</comment>
<comment type="caution">
    <text evidence="16">The sequence shown here is derived from an EMBL/GenBank/DDBJ whole genome shotgun (WGS) entry which is preliminary data.</text>
</comment>
<gene>
    <name evidence="16" type="ORF">KSX_83940</name>
</gene>
<sequence length="418" mass="45578">MAMSQKINRRNILISTGLAGAGVVLGGGGGYAIAQTQGQRTMQHNEANIIPFYGSQQSGIVTPQQNHLHFAAFDLITENRDDIATLLKIWTATAATMASGKPIGEGTFPEHAAPPDTGEALGLQASNLTITFGLGPTLFTKDGKDRYGLASRRPEALVDLPPMAGDALKEERSGGDLCVQACSDNPLVAFHAIRNLARQARGLAVMRWSQLGFNRTASTSKKQETPRNLMGFKDGTNNLKIEDPELMKQHVWVGDEGLSWMHGGSYLVARRIRMHLESWDRDFLADQEKVFGRRKVSGAPFNGKEEFDAVDLNAKHPDGTPMIATQAHIRLAAEDTSIKILRRGYSFTDGMDITTGEQDAGLFFIAFNRDPRKQFIPLQTKLGQQDLLNEYITHNGSAIFACPPGTHEGGFIGEALFA</sequence>
<dbReference type="GO" id="GO:0033212">
    <property type="term" value="P:iron import into cell"/>
    <property type="evidence" value="ECO:0007669"/>
    <property type="project" value="InterPro"/>
</dbReference>
<keyword evidence="6 13" id="KW-0560">Oxidoreductase</keyword>
<evidence type="ECO:0000256" key="1">
    <source>
        <dbReference type="ARBA" id="ARBA00004196"/>
    </source>
</evidence>
<dbReference type="PANTHER" id="PTHR30521:SF4">
    <property type="entry name" value="DEFERROCHELATASE"/>
    <property type="match status" value="1"/>
</dbReference>
<evidence type="ECO:0000256" key="8">
    <source>
        <dbReference type="ARBA" id="ARBA00023239"/>
    </source>
</evidence>
<accession>A0A8J3MXQ3</accession>
<keyword evidence="2 13" id="KW-0575">Peroxidase</keyword>
<evidence type="ECO:0000256" key="12">
    <source>
        <dbReference type="ARBA" id="ARBA00048856"/>
    </source>
</evidence>
<dbReference type="InterPro" id="IPR048327">
    <property type="entry name" value="Dyp_perox_N"/>
</dbReference>
<dbReference type="InterPro" id="IPR006311">
    <property type="entry name" value="TAT_signal"/>
</dbReference>
<dbReference type="NCBIfam" id="TIGR01413">
    <property type="entry name" value="Dyp_perox_fam"/>
    <property type="match status" value="1"/>
</dbReference>
<keyword evidence="7 13" id="KW-0408">Iron</keyword>
<dbReference type="PROSITE" id="PS51404">
    <property type="entry name" value="DYP_PEROXIDASE"/>
    <property type="match status" value="1"/>
</dbReference>
<evidence type="ECO:0000256" key="11">
    <source>
        <dbReference type="ARBA" id="ARBA00033775"/>
    </source>
</evidence>
<dbReference type="GO" id="GO:0005829">
    <property type="term" value="C:cytosol"/>
    <property type="evidence" value="ECO:0007669"/>
    <property type="project" value="TreeGrafter"/>
</dbReference>
<comment type="function">
    <text evidence="13">Involved in the recovery of exogenous heme iron. Extracts iron from heme while preserving the protoporphyrin ring intact.</text>
</comment>
<keyword evidence="8" id="KW-0456">Lyase</keyword>
<evidence type="ECO:0000256" key="3">
    <source>
        <dbReference type="ARBA" id="ARBA00022617"/>
    </source>
</evidence>
<reference evidence="16" key="1">
    <citation type="submission" date="2020-10" db="EMBL/GenBank/DDBJ databases">
        <title>Taxonomic study of unclassified bacteria belonging to the class Ktedonobacteria.</title>
        <authorList>
            <person name="Yabe S."/>
            <person name="Wang C.M."/>
            <person name="Zheng Y."/>
            <person name="Sakai Y."/>
            <person name="Cavaletti L."/>
            <person name="Monciardini P."/>
            <person name="Donadio S."/>
        </authorList>
    </citation>
    <scope>NUCLEOTIDE SEQUENCE</scope>
    <source>
        <strain evidence="16">SOSP1-1</strain>
    </source>
</reference>
<evidence type="ECO:0000256" key="9">
    <source>
        <dbReference type="ARBA" id="ARBA00025737"/>
    </source>
</evidence>
<dbReference type="NCBIfam" id="TIGR01412">
    <property type="entry name" value="tat_substr_1"/>
    <property type="match status" value="1"/>
</dbReference>
<dbReference type="InterPro" id="IPR006314">
    <property type="entry name" value="Dyp_peroxidase"/>
</dbReference>
<dbReference type="GO" id="GO:0004601">
    <property type="term" value="F:peroxidase activity"/>
    <property type="evidence" value="ECO:0007669"/>
    <property type="project" value="UniProtKB-KW"/>
</dbReference>
<evidence type="ECO:0000313" key="17">
    <source>
        <dbReference type="Proteomes" id="UP000612362"/>
    </source>
</evidence>
<dbReference type="InterPro" id="IPR011008">
    <property type="entry name" value="Dimeric_a/b-barrel"/>
</dbReference>
<dbReference type="AlphaFoldDB" id="A0A8J3MXQ3"/>
<feature type="domain" description="Dyp-type peroxidase N-terminal" evidence="14">
    <location>
        <begin position="57"/>
        <end position="214"/>
    </location>
</feature>
<dbReference type="Pfam" id="PF04261">
    <property type="entry name" value="Dyp_perox_N"/>
    <property type="match status" value="1"/>
</dbReference>
<keyword evidence="5" id="KW-0732">Signal</keyword>
<comment type="similarity">
    <text evidence="9 13">Belongs to the DyP-type peroxidase family.</text>
</comment>
<evidence type="ECO:0000259" key="15">
    <source>
        <dbReference type="Pfam" id="PF20628"/>
    </source>
</evidence>
<keyword evidence="3 13" id="KW-0349">Heme</keyword>
<dbReference type="GO" id="GO:0020037">
    <property type="term" value="F:heme binding"/>
    <property type="evidence" value="ECO:0007669"/>
    <property type="project" value="InterPro"/>
</dbReference>
<protein>
    <recommendedName>
        <fullName evidence="10 13">Deferrochelatase</fullName>
        <ecNumber evidence="13">1.11.1.-</ecNumber>
    </recommendedName>
    <alternativeName>
        <fullName evidence="11 13">Peroxidase EfeB</fullName>
    </alternativeName>
</protein>
<dbReference type="EMBL" id="BNJF01000007">
    <property type="protein sequence ID" value="GHO50231.1"/>
    <property type="molecule type" value="Genomic_DNA"/>
</dbReference>
<keyword evidence="17" id="KW-1185">Reference proteome</keyword>
<keyword evidence="4 13" id="KW-0479">Metal-binding</keyword>
<dbReference type="InterPro" id="IPR006313">
    <property type="entry name" value="EfeB/EfeN"/>
</dbReference>
<evidence type="ECO:0000256" key="6">
    <source>
        <dbReference type="ARBA" id="ARBA00023002"/>
    </source>
</evidence>
<comment type="catalytic activity">
    <reaction evidence="12">
        <text>heme b + 2 H(+) = protoporphyrin IX + Fe(2+)</text>
        <dbReference type="Rhea" id="RHEA:22584"/>
        <dbReference type="ChEBI" id="CHEBI:15378"/>
        <dbReference type="ChEBI" id="CHEBI:29033"/>
        <dbReference type="ChEBI" id="CHEBI:57306"/>
        <dbReference type="ChEBI" id="CHEBI:60344"/>
        <dbReference type="EC" id="4.98.1.1"/>
    </reaction>
    <physiologicalReaction direction="left-to-right" evidence="12">
        <dbReference type="Rhea" id="RHEA:22585"/>
    </physiologicalReaction>
</comment>
<dbReference type="InterPro" id="IPR048328">
    <property type="entry name" value="Dyp_perox_C"/>
</dbReference>
<dbReference type="GO" id="GO:0030313">
    <property type="term" value="C:cell envelope"/>
    <property type="evidence" value="ECO:0007669"/>
    <property type="project" value="UniProtKB-SubCell"/>
</dbReference>
<dbReference type="PANTHER" id="PTHR30521">
    <property type="entry name" value="DEFERROCHELATASE/PEROXIDASE"/>
    <property type="match status" value="1"/>
</dbReference>
<name>A0A8J3MXQ3_9CHLR</name>
<evidence type="ECO:0000256" key="7">
    <source>
        <dbReference type="ARBA" id="ARBA00023004"/>
    </source>
</evidence>
<evidence type="ECO:0000259" key="14">
    <source>
        <dbReference type="Pfam" id="PF04261"/>
    </source>
</evidence>
<dbReference type="Pfam" id="PF20628">
    <property type="entry name" value="Dyp_perox_C"/>
    <property type="match status" value="1"/>
</dbReference>
<evidence type="ECO:0000256" key="13">
    <source>
        <dbReference type="RuleBase" id="RU365017"/>
    </source>
</evidence>
<organism evidence="16 17">
    <name type="scientific">Ktedonospora formicarum</name>
    <dbReference type="NCBI Taxonomy" id="2778364"/>
    <lineage>
        <taxon>Bacteria</taxon>
        <taxon>Bacillati</taxon>
        <taxon>Chloroflexota</taxon>
        <taxon>Ktedonobacteria</taxon>
        <taxon>Ktedonobacterales</taxon>
        <taxon>Ktedonobacteraceae</taxon>
        <taxon>Ktedonospora</taxon>
    </lineage>
</organism>
<evidence type="ECO:0000256" key="5">
    <source>
        <dbReference type="ARBA" id="ARBA00022729"/>
    </source>
</evidence>